<dbReference type="InterPro" id="IPR000688">
    <property type="entry name" value="HypA/HybF"/>
</dbReference>
<feature type="binding site" evidence="5">
    <location>
        <position position="2"/>
    </location>
    <ligand>
        <name>Ni(2+)</name>
        <dbReference type="ChEBI" id="CHEBI:49786"/>
    </ligand>
</feature>
<dbReference type="PANTHER" id="PTHR34535">
    <property type="entry name" value="HYDROGENASE MATURATION FACTOR HYPA"/>
    <property type="match status" value="1"/>
</dbReference>
<feature type="binding site" evidence="5">
    <location>
        <position position="70"/>
    </location>
    <ligand>
        <name>Zn(2+)</name>
        <dbReference type="ChEBI" id="CHEBI:29105"/>
    </ligand>
</feature>
<dbReference type="InterPro" id="IPR020538">
    <property type="entry name" value="Hydgase_Ni_incorp_HypA/HybF_CS"/>
</dbReference>
<evidence type="ECO:0000256" key="4">
    <source>
        <dbReference type="ARBA" id="ARBA00022833"/>
    </source>
</evidence>
<keyword evidence="3 5" id="KW-0479">Metal-binding</keyword>
<organism evidence="6 7">
    <name type="scientific">Actinospica durhamensis</name>
    <dbReference type="NCBI Taxonomy" id="1508375"/>
    <lineage>
        <taxon>Bacteria</taxon>
        <taxon>Bacillati</taxon>
        <taxon>Actinomycetota</taxon>
        <taxon>Actinomycetes</taxon>
        <taxon>Catenulisporales</taxon>
        <taxon>Actinospicaceae</taxon>
        <taxon>Actinospica</taxon>
    </lineage>
</organism>
<comment type="similarity">
    <text evidence="1 5">Belongs to the HypA/HybF family.</text>
</comment>
<feature type="binding site" evidence="5">
    <location>
        <position position="86"/>
    </location>
    <ligand>
        <name>Zn(2+)</name>
        <dbReference type="ChEBI" id="CHEBI:29105"/>
    </ligand>
</feature>
<dbReference type="RefSeq" id="WP_212530143.1">
    <property type="nucleotide sequence ID" value="NZ_JAGSOG010000104.1"/>
</dbReference>
<evidence type="ECO:0000256" key="1">
    <source>
        <dbReference type="ARBA" id="ARBA00010748"/>
    </source>
</evidence>
<feature type="binding site" evidence="5">
    <location>
        <position position="88"/>
    </location>
    <ligand>
        <name>Zn(2+)</name>
        <dbReference type="ChEBI" id="CHEBI:29105"/>
    </ligand>
</feature>
<evidence type="ECO:0000256" key="2">
    <source>
        <dbReference type="ARBA" id="ARBA00022596"/>
    </source>
</evidence>
<evidence type="ECO:0000256" key="5">
    <source>
        <dbReference type="HAMAP-Rule" id="MF_00213"/>
    </source>
</evidence>
<dbReference type="GO" id="GO:0008270">
    <property type="term" value="F:zinc ion binding"/>
    <property type="evidence" value="ECO:0007669"/>
    <property type="project" value="UniProtKB-UniRule"/>
</dbReference>
<comment type="function">
    <text evidence="5">Involved in the maturation of [NiFe] hydrogenases. Required for nickel insertion into the metal center of the hydrogenase.</text>
</comment>
<protein>
    <recommendedName>
        <fullName evidence="5">Hydrogenase maturation factor HypA</fullName>
    </recommendedName>
</protein>
<evidence type="ECO:0000313" key="7">
    <source>
        <dbReference type="Proteomes" id="UP000675781"/>
    </source>
</evidence>
<keyword evidence="7" id="KW-1185">Reference proteome</keyword>
<name>A0A941EQR9_9ACTN</name>
<proteinExistence type="inferred from homology"/>
<gene>
    <name evidence="5" type="primary">hypA</name>
    <name evidence="6" type="ORF">KDL01_20415</name>
</gene>
<dbReference type="PANTHER" id="PTHR34535:SF3">
    <property type="entry name" value="HYDROGENASE MATURATION FACTOR HYPA"/>
    <property type="match status" value="1"/>
</dbReference>
<dbReference type="EMBL" id="JAGSOG010000104">
    <property type="protein sequence ID" value="MBR7835651.1"/>
    <property type="molecule type" value="Genomic_DNA"/>
</dbReference>
<dbReference type="AlphaFoldDB" id="A0A941EQR9"/>
<dbReference type="GO" id="GO:0016151">
    <property type="term" value="F:nickel cation binding"/>
    <property type="evidence" value="ECO:0007669"/>
    <property type="project" value="UniProtKB-UniRule"/>
</dbReference>
<dbReference type="Gene3D" id="3.30.2320.80">
    <property type="match status" value="1"/>
</dbReference>
<dbReference type="GO" id="GO:0051604">
    <property type="term" value="P:protein maturation"/>
    <property type="evidence" value="ECO:0007669"/>
    <property type="project" value="InterPro"/>
</dbReference>
<keyword evidence="2 5" id="KW-0533">Nickel</keyword>
<keyword evidence="4 5" id="KW-0862">Zinc</keyword>
<dbReference type="PIRSF" id="PIRSF004761">
    <property type="entry name" value="Hydrgn_mat_HypA"/>
    <property type="match status" value="1"/>
</dbReference>
<dbReference type="Pfam" id="PF01155">
    <property type="entry name" value="HypA"/>
    <property type="match status" value="1"/>
</dbReference>
<reference evidence="6" key="1">
    <citation type="submission" date="2021-04" db="EMBL/GenBank/DDBJ databases">
        <title>Genome based classification of Actinospica acidithermotolerans sp. nov., an actinobacterium isolated from an Indonesian hot spring.</title>
        <authorList>
            <person name="Kusuma A.B."/>
            <person name="Putra K.E."/>
            <person name="Nafisah S."/>
            <person name="Loh J."/>
            <person name="Nouioui I."/>
            <person name="Goodfellow M."/>
        </authorList>
    </citation>
    <scope>NUCLEOTIDE SEQUENCE</scope>
    <source>
        <strain evidence="6">CSCA 57</strain>
    </source>
</reference>
<sequence length="109" mass="11784">MHELSITQSVVDAVVERFEGGLIRGVRLEIGRLSGVLPDAVRFCFDVVAAGTAAEGARLEIEEPAGRVRCRDCTEEFELEDLIPLCRCGSARVEVLAGAELRILSVEVA</sequence>
<dbReference type="PROSITE" id="PS01249">
    <property type="entry name" value="HYPA"/>
    <property type="match status" value="1"/>
</dbReference>
<dbReference type="Proteomes" id="UP000675781">
    <property type="component" value="Unassembled WGS sequence"/>
</dbReference>
<accession>A0A941EQR9</accession>
<dbReference type="HAMAP" id="MF_00213">
    <property type="entry name" value="HypA_HybF"/>
    <property type="match status" value="1"/>
</dbReference>
<evidence type="ECO:0000256" key="3">
    <source>
        <dbReference type="ARBA" id="ARBA00022723"/>
    </source>
</evidence>
<evidence type="ECO:0000313" key="6">
    <source>
        <dbReference type="EMBL" id="MBR7835651.1"/>
    </source>
</evidence>
<feature type="binding site" evidence="5">
    <location>
        <position position="73"/>
    </location>
    <ligand>
        <name>Zn(2+)</name>
        <dbReference type="ChEBI" id="CHEBI:29105"/>
    </ligand>
</feature>
<comment type="caution">
    <text evidence="6">The sequence shown here is derived from an EMBL/GenBank/DDBJ whole genome shotgun (WGS) entry which is preliminary data.</text>
</comment>